<dbReference type="EMBL" id="MLCN01000004">
    <property type="protein sequence ID" value="ONG42034.1"/>
    <property type="molecule type" value="Genomic_DNA"/>
</dbReference>
<comment type="caution">
    <text evidence="4">The sequence shown here is derived from an EMBL/GenBank/DDBJ whole genome shotgun (WGS) entry which is preliminary data.</text>
</comment>
<dbReference type="InterPro" id="IPR036873">
    <property type="entry name" value="Rhodanese-like_dom_sf"/>
</dbReference>
<evidence type="ECO:0000256" key="1">
    <source>
        <dbReference type="ARBA" id="ARBA00022679"/>
    </source>
</evidence>
<accession>A0A1S8CXG3</accession>
<dbReference type="PANTHER" id="PTHR11364">
    <property type="entry name" value="THIOSULFATE SULFERTANSFERASE"/>
    <property type="match status" value="1"/>
</dbReference>
<reference evidence="4 5" key="1">
    <citation type="submission" date="2016-10" db="EMBL/GenBank/DDBJ databases">
        <title>Draft Genome sequence of Alkanindiges sp. strain H1.</title>
        <authorList>
            <person name="Subhash Y."/>
            <person name="Lee S."/>
        </authorList>
    </citation>
    <scope>NUCLEOTIDE SEQUENCE [LARGE SCALE GENOMIC DNA]</scope>
    <source>
        <strain evidence="4 5">H1</strain>
    </source>
</reference>
<keyword evidence="5" id="KW-1185">Reference proteome</keyword>
<dbReference type="RefSeq" id="WP_076876973.1">
    <property type="nucleotide sequence ID" value="NZ_MLCN01000004.1"/>
</dbReference>
<dbReference type="CDD" id="cd01448">
    <property type="entry name" value="TST_Repeat_1"/>
    <property type="match status" value="1"/>
</dbReference>
<dbReference type="GO" id="GO:0004792">
    <property type="term" value="F:thiosulfate-cyanide sulfurtransferase activity"/>
    <property type="evidence" value="ECO:0007669"/>
    <property type="project" value="TreeGrafter"/>
</dbReference>
<feature type="domain" description="Rhodanese" evidence="3">
    <location>
        <begin position="163"/>
        <end position="268"/>
    </location>
</feature>
<dbReference type="SUPFAM" id="SSF52821">
    <property type="entry name" value="Rhodanese/Cell cycle control phosphatase"/>
    <property type="match status" value="2"/>
</dbReference>
<sequence length="274" mass="30190">MYQTLISVEEAKRLGSNVIFVDCRHQLGKPAWGKHQYDLGHLPQARFAHIDHDLSAPVITGKTGRHPLPTPESLVALFSKLGIGATTQVVAYDQDNGMFAARLWWLLRAMGHVNVAVLDGGYAAWVASGGTVENTQLEINPSEFKGEWSPHSVDSDNVLAHLNQPNRVLIDARLPARFKGLEEPIDRKAGHIPGAINLPFNENMANGVWRSKEDLKAQFKELLDSALNHEIVCYCGSGITACHNILAMVYAGLPEPLLYAGSWSEWIVDDSRPI</sequence>
<proteinExistence type="predicted"/>
<evidence type="ECO:0000259" key="3">
    <source>
        <dbReference type="PROSITE" id="PS50206"/>
    </source>
</evidence>
<name>A0A1S8CXG3_9GAMM</name>
<evidence type="ECO:0000256" key="2">
    <source>
        <dbReference type="ARBA" id="ARBA00022737"/>
    </source>
</evidence>
<dbReference type="STRING" id="1907941.BKE30_01860"/>
<dbReference type="SMART" id="SM00450">
    <property type="entry name" value="RHOD"/>
    <property type="match status" value="2"/>
</dbReference>
<dbReference type="PROSITE" id="PS50206">
    <property type="entry name" value="RHODANESE_3"/>
    <property type="match status" value="2"/>
</dbReference>
<protein>
    <recommendedName>
        <fullName evidence="3">Rhodanese domain-containing protein</fullName>
    </recommendedName>
</protein>
<dbReference type="OrthoDB" id="9781034at2"/>
<dbReference type="PANTHER" id="PTHR11364:SF27">
    <property type="entry name" value="SULFURTRANSFERASE"/>
    <property type="match status" value="1"/>
</dbReference>
<dbReference type="Proteomes" id="UP000192132">
    <property type="component" value="Unassembled WGS sequence"/>
</dbReference>
<dbReference type="InterPro" id="IPR045078">
    <property type="entry name" value="TST/MPST-like"/>
</dbReference>
<feature type="domain" description="Rhodanese" evidence="3">
    <location>
        <begin position="14"/>
        <end position="134"/>
    </location>
</feature>
<evidence type="ECO:0000313" key="5">
    <source>
        <dbReference type="Proteomes" id="UP000192132"/>
    </source>
</evidence>
<dbReference type="InterPro" id="IPR001763">
    <property type="entry name" value="Rhodanese-like_dom"/>
</dbReference>
<dbReference type="AlphaFoldDB" id="A0A1S8CXG3"/>
<evidence type="ECO:0000313" key="4">
    <source>
        <dbReference type="EMBL" id="ONG42034.1"/>
    </source>
</evidence>
<gene>
    <name evidence="4" type="ORF">BKE30_01860</name>
</gene>
<organism evidence="4 5">
    <name type="scientific">Alkanindiges hydrocarboniclasticus</name>
    <dbReference type="NCBI Taxonomy" id="1907941"/>
    <lineage>
        <taxon>Bacteria</taxon>
        <taxon>Pseudomonadati</taxon>
        <taxon>Pseudomonadota</taxon>
        <taxon>Gammaproteobacteria</taxon>
        <taxon>Moraxellales</taxon>
        <taxon>Moraxellaceae</taxon>
        <taxon>Alkanindiges</taxon>
    </lineage>
</organism>
<keyword evidence="2" id="KW-0677">Repeat</keyword>
<dbReference type="Gene3D" id="3.40.250.10">
    <property type="entry name" value="Rhodanese-like domain"/>
    <property type="match status" value="2"/>
</dbReference>
<keyword evidence="1" id="KW-0808">Transferase</keyword>
<dbReference type="CDD" id="cd01449">
    <property type="entry name" value="TST_Repeat_2"/>
    <property type="match status" value="1"/>
</dbReference>
<dbReference type="Pfam" id="PF00581">
    <property type="entry name" value="Rhodanese"/>
    <property type="match status" value="2"/>
</dbReference>